<feature type="signal peptide" evidence="3">
    <location>
        <begin position="1"/>
        <end position="21"/>
    </location>
</feature>
<feature type="region of interest" description="Disordered" evidence="1">
    <location>
        <begin position="129"/>
        <end position="161"/>
    </location>
</feature>
<accession>A0A067CR69</accession>
<dbReference type="EMBL" id="KK583208">
    <property type="protein sequence ID" value="KDO29036.1"/>
    <property type="molecule type" value="Genomic_DNA"/>
</dbReference>
<evidence type="ECO:0000256" key="1">
    <source>
        <dbReference type="SAM" id="MobiDB-lite"/>
    </source>
</evidence>
<dbReference type="AlphaFoldDB" id="A0A067CR69"/>
<evidence type="ECO:0000313" key="4">
    <source>
        <dbReference type="EMBL" id="KDO29036.1"/>
    </source>
</evidence>
<dbReference type="VEuPathDB" id="FungiDB:SPRG_06091"/>
<dbReference type="OMA" id="CEQCRLT"/>
<keyword evidence="5" id="KW-1185">Reference proteome</keyword>
<feature type="chain" id="PRO_5001634804" description="EGF-like domain-containing protein" evidence="3">
    <location>
        <begin position="22"/>
        <end position="161"/>
    </location>
</feature>
<feature type="compositionally biased region" description="Basic and acidic residues" evidence="1">
    <location>
        <begin position="150"/>
        <end position="161"/>
    </location>
</feature>
<feature type="transmembrane region" description="Helical" evidence="2">
    <location>
        <begin position="89"/>
        <end position="108"/>
    </location>
</feature>
<reference evidence="4 5" key="1">
    <citation type="journal article" date="2013" name="PLoS Genet.">
        <title>Distinctive expansion of potential virulence genes in the genome of the oomycete fish pathogen Saprolegnia parasitica.</title>
        <authorList>
            <person name="Jiang R.H."/>
            <person name="de Bruijn I."/>
            <person name="Haas B.J."/>
            <person name="Belmonte R."/>
            <person name="Lobach L."/>
            <person name="Christie J."/>
            <person name="van den Ackerveken G."/>
            <person name="Bottin A."/>
            <person name="Bulone V."/>
            <person name="Diaz-Moreno S.M."/>
            <person name="Dumas B."/>
            <person name="Fan L."/>
            <person name="Gaulin E."/>
            <person name="Govers F."/>
            <person name="Grenville-Briggs L.J."/>
            <person name="Horner N.R."/>
            <person name="Levin J.Z."/>
            <person name="Mammella M."/>
            <person name="Meijer H.J."/>
            <person name="Morris P."/>
            <person name="Nusbaum C."/>
            <person name="Oome S."/>
            <person name="Phillips A.J."/>
            <person name="van Rooyen D."/>
            <person name="Rzeszutek E."/>
            <person name="Saraiva M."/>
            <person name="Secombes C.J."/>
            <person name="Seidl M.F."/>
            <person name="Snel B."/>
            <person name="Stassen J.H."/>
            <person name="Sykes S."/>
            <person name="Tripathy S."/>
            <person name="van den Berg H."/>
            <person name="Vega-Arreguin J.C."/>
            <person name="Wawra S."/>
            <person name="Young S.K."/>
            <person name="Zeng Q."/>
            <person name="Dieguez-Uribeondo J."/>
            <person name="Russ C."/>
            <person name="Tyler B.M."/>
            <person name="van West P."/>
        </authorList>
    </citation>
    <scope>NUCLEOTIDE SEQUENCE [LARGE SCALE GENOMIC DNA]</scope>
    <source>
        <strain evidence="4 5">CBS 223.65</strain>
    </source>
</reference>
<dbReference type="GeneID" id="24128456"/>
<gene>
    <name evidence="4" type="ORF">SPRG_06091</name>
</gene>
<keyword evidence="3" id="KW-0732">Signal</keyword>
<sequence length="161" mass="17344">MHQLARWLLALLVAIAADVTADGCEQCRLTGQCAQAVLNVSGHYCGEYYLSHDENATSCCCPTGRLCNATMTTCACALPPTTRETTATAPLLCLAAFFFVSVSGLVWCNSRRSTAVHDASSYVLYNDQSFPDSTESSARESEVGEFMGSHNDDATKQLKVQ</sequence>
<evidence type="ECO:0008006" key="6">
    <source>
        <dbReference type="Google" id="ProtNLM"/>
    </source>
</evidence>
<name>A0A067CR69_SAPPC</name>
<evidence type="ECO:0000256" key="3">
    <source>
        <dbReference type="SAM" id="SignalP"/>
    </source>
</evidence>
<protein>
    <recommendedName>
        <fullName evidence="6">EGF-like domain-containing protein</fullName>
    </recommendedName>
</protein>
<dbReference type="OrthoDB" id="10423829at2759"/>
<evidence type="ECO:0000256" key="2">
    <source>
        <dbReference type="SAM" id="Phobius"/>
    </source>
</evidence>
<evidence type="ECO:0000313" key="5">
    <source>
        <dbReference type="Proteomes" id="UP000030745"/>
    </source>
</evidence>
<organism evidence="4 5">
    <name type="scientific">Saprolegnia parasitica (strain CBS 223.65)</name>
    <dbReference type="NCBI Taxonomy" id="695850"/>
    <lineage>
        <taxon>Eukaryota</taxon>
        <taxon>Sar</taxon>
        <taxon>Stramenopiles</taxon>
        <taxon>Oomycota</taxon>
        <taxon>Saprolegniomycetes</taxon>
        <taxon>Saprolegniales</taxon>
        <taxon>Saprolegniaceae</taxon>
        <taxon>Saprolegnia</taxon>
    </lineage>
</organism>
<dbReference type="KEGG" id="spar:SPRG_06091"/>
<proteinExistence type="predicted"/>
<keyword evidence="2" id="KW-0812">Transmembrane</keyword>
<keyword evidence="2" id="KW-1133">Transmembrane helix</keyword>
<dbReference type="RefSeq" id="XP_012200206.1">
    <property type="nucleotide sequence ID" value="XM_012344816.1"/>
</dbReference>
<dbReference type="Proteomes" id="UP000030745">
    <property type="component" value="Unassembled WGS sequence"/>
</dbReference>
<keyword evidence="2" id="KW-0472">Membrane</keyword>